<dbReference type="RefSeq" id="WP_139070715.1">
    <property type="nucleotide sequence ID" value="NZ_JAVYAA010000002.1"/>
</dbReference>
<evidence type="ECO:0000313" key="1">
    <source>
        <dbReference type="EMBL" id="MDT8976944.1"/>
    </source>
</evidence>
<keyword evidence="2" id="KW-1185">Reference proteome</keyword>
<accession>A0AAJ2JYW2</accession>
<evidence type="ECO:0000313" key="2">
    <source>
        <dbReference type="Proteomes" id="UP001250538"/>
    </source>
</evidence>
<sequence>MRTDERIVFRHHPREDMPNAVGWIKAGVVSISGSPPLLGACMLGEACMMKVPYDNVVSHCWTEQGW</sequence>
<protein>
    <submittedName>
        <fullName evidence="1">Uncharacterized protein</fullName>
    </submittedName>
</protein>
<proteinExistence type="predicted"/>
<dbReference type="AlphaFoldDB" id="A0AAJ2JYW2"/>
<dbReference type="Proteomes" id="UP001250538">
    <property type="component" value="Unassembled WGS sequence"/>
</dbReference>
<dbReference type="EMBL" id="JAVYAA010000002">
    <property type="protein sequence ID" value="MDT8976944.1"/>
    <property type="molecule type" value="Genomic_DNA"/>
</dbReference>
<name>A0AAJ2JYW2_9BACL</name>
<reference evidence="2" key="1">
    <citation type="submission" date="2023-09" db="EMBL/GenBank/DDBJ databases">
        <title>Paenibacillus sp. chi10 Genome sequencing and assembly.</title>
        <authorList>
            <person name="Kim I."/>
        </authorList>
    </citation>
    <scope>NUCLEOTIDE SEQUENCE [LARGE SCALE GENOMIC DNA]</scope>
    <source>
        <strain evidence="2">chi10</strain>
    </source>
</reference>
<organism evidence="1 2">
    <name type="scientific">Paenibacillus suaedae</name>
    <dbReference type="NCBI Taxonomy" id="3077233"/>
    <lineage>
        <taxon>Bacteria</taxon>
        <taxon>Bacillati</taxon>
        <taxon>Bacillota</taxon>
        <taxon>Bacilli</taxon>
        <taxon>Bacillales</taxon>
        <taxon>Paenibacillaceae</taxon>
        <taxon>Paenibacillus</taxon>
    </lineage>
</organism>
<comment type="caution">
    <text evidence="1">The sequence shown here is derived from an EMBL/GenBank/DDBJ whole genome shotgun (WGS) entry which is preliminary data.</text>
</comment>
<gene>
    <name evidence="1" type="ORF">RQP50_11895</name>
</gene>